<sequence length="115" mass="13111">MSYQPTLRALRRARQALKRQQRLLQQLELDGFVALSFHPLTGTLTLPLAGHLIAQAAHECHEVLRERRQHLKESATQLQRDGQENDTQRQRDKQFLKAAKKAQAKGDPPLPYPAA</sequence>
<accession>A0ABT9B920</accession>
<protein>
    <submittedName>
        <fullName evidence="2">Uncharacterized protein</fullName>
    </submittedName>
</protein>
<name>A0ABT9B920_9BACT</name>
<feature type="region of interest" description="Disordered" evidence="1">
    <location>
        <begin position="71"/>
        <end position="115"/>
    </location>
</feature>
<dbReference type="Proteomes" id="UP001176429">
    <property type="component" value="Unassembled WGS sequence"/>
</dbReference>
<evidence type="ECO:0000313" key="2">
    <source>
        <dbReference type="EMBL" id="MDO7874756.1"/>
    </source>
</evidence>
<comment type="caution">
    <text evidence="2">The sequence shown here is derived from an EMBL/GenBank/DDBJ whole genome shotgun (WGS) entry which is preliminary data.</text>
</comment>
<dbReference type="EMBL" id="JAUQSY010000005">
    <property type="protein sequence ID" value="MDO7874756.1"/>
    <property type="molecule type" value="Genomic_DNA"/>
</dbReference>
<evidence type="ECO:0000313" key="3">
    <source>
        <dbReference type="Proteomes" id="UP001176429"/>
    </source>
</evidence>
<proteinExistence type="predicted"/>
<gene>
    <name evidence="2" type="ORF">Q5H93_08430</name>
</gene>
<feature type="compositionally biased region" description="Basic and acidic residues" evidence="1">
    <location>
        <begin position="81"/>
        <end position="95"/>
    </location>
</feature>
<evidence type="ECO:0000256" key="1">
    <source>
        <dbReference type="SAM" id="MobiDB-lite"/>
    </source>
</evidence>
<reference evidence="2" key="1">
    <citation type="submission" date="2023-07" db="EMBL/GenBank/DDBJ databases">
        <authorList>
            <person name="Kim M.K."/>
        </authorList>
    </citation>
    <scope>NUCLEOTIDE SEQUENCE</scope>
    <source>
        <strain evidence="2">ASUV-10-1</strain>
    </source>
</reference>
<organism evidence="2 3">
    <name type="scientific">Hymenobacter aranciens</name>
    <dbReference type="NCBI Taxonomy" id="3063996"/>
    <lineage>
        <taxon>Bacteria</taxon>
        <taxon>Pseudomonadati</taxon>
        <taxon>Bacteroidota</taxon>
        <taxon>Cytophagia</taxon>
        <taxon>Cytophagales</taxon>
        <taxon>Hymenobacteraceae</taxon>
        <taxon>Hymenobacter</taxon>
    </lineage>
</organism>
<keyword evidence="3" id="KW-1185">Reference proteome</keyword>
<dbReference type="RefSeq" id="WP_305006072.1">
    <property type="nucleotide sequence ID" value="NZ_JAUQSY010000005.1"/>
</dbReference>